<feature type="transmembrane region" description="Helical" evidence="1">
    <location>
        <begin position="132"/>
        <end position="151"/>
    </location>
</feature>
<feature type="transmembrane region" description="Helical" evidence="1">
    <location>
        <begin position="97"/>
        <end position="120"/>
    </location>
</feature>
<feature type="transmembrane region" description="Helical" evidence="1">
    <location>
        <begin position="12"/>
        <end position="32"/>
    </location>
</feature>
<feature type="transmembrane region" description="Helical" evidence="1">
    <location>
        <begin position="52"/>
        <end position="76"/>
    </location>
</feature>
<keyword evidence="1" id="KW-0812">Transmembrane</keyword>
<accession>A0A1E5BCV9</accession>
<sequence length="169" mass="18382">MKVLDVDIKVKDSLIGGVINGVINGYIASHHFKGMDSVPMSLNVITNSEVTVWGQAVSLTFGLGIILSLITSKLFIHQLNKSHPQHISQLQSGFWSHLVPIAVTHAAALFGWFVAIAVIWTKYAGEVMVSSSSAVALVGLFAFIITIAVEVRTKKSIIYKKINLLEQPQ</sequence>
<name>A0A1E5BCV9_9VIBR</name>
<reference evidence="2 3" key="1">
    <citation type="journal article" date="2012" name="Science">
        <title>Ecological populations of bacteria act as socially cohesive units of antibiotic production and resistance.</title>
        <authorList>
            <person name="Cordero O.X."/>
            <person name="Wildschutte H."/>
            <person name="Kirkup B."/>
            <person name="Proehl S."/>
            <person name="Ngo L."/>
            <person name="Hussain F."/>
            <person name="Le Roux F."/>
            <person name="Mincer T."/>
            <person name="Polz M.F."/>
        </authorList>
    </citation>
    <scope>NUCLEOTIDE SEQUENCE [LARGE SCALE GENOMIC DNA]</scope>
    <source>
        <strain evidence="2 3">ZF-129</strain>
    </source>
</reference>
<keyword evidence="1" id="KW-0472">Membrane</keyword>
<dbReference type="EMBL" id="AJYQ02000111">
    <property type="protein sequence ID" value="OEE32666.1"/>
    <property type="molecule type" value="Genomic_DNA"/>
</dbReference>
<evidence type="ECO:0000313" key="3">
    <source>
        <dbReference type="Proteomes" id="UP000094741"/>
    </source>
</evidence>
<proteinExistence type="predicted"/>
<dbReference type="Proteomes" id="UP000094741">
    <property type="component" value="Unassembled WGS sequence"/>
</dbReference>
<dbReference type="AlphaFoldDB" id="A0A1E5BCV9"/>
<protein>
    <submittedName>
        <fullName evidence="2">Permease</fullName>
    </submittedName>
</protein>
<evidence type="ECO:0000256" key="1">
    <source>
        <dbReference type="SAM" id="Phobius"/>
    </source>
</evidence>
<dbReference type="eggNOG" id="ENOG5032ZTA">
    <property type="taxonomic scope" value="Bacteria"/>
</dbReference>
<organism evidence="2 3">
    <name type="scientific">Vibrio genomosp. F10 str. ZF-129</name>
    <dbReference type="NCBI Taxonomy" id="1187848"/>
    <lineage>
        <taxon>Bacteria</taxon>
        <taxon>Pseudomonadati</taxon>
        <taxon>Pseudomonadota</taxon>
        <taxon>Gammaproteobacteria</taxon>
        <taxon>Vibrionales</taxon>
        <taxon>Vibrionaceae</taxon>
        <taxon>Vibrio</taxon>
    </lineage>
</organism>
<keyword evidence="1" id="KW-1133">Transmembrane helix</keyword>
<dbReference type="OrthoDB" id="5904207at2"/>
<gene>
    <name evidence="2" type="ORF">A1QO_01765</name>
</gene>
<comment type="caution">
    <text evidence="2">The sequence shown here is derived from an EMBL/GenBank/DDBJ whole genome shotgun (WGS) entry which is preliminary data.</text>
</comment>
<evidence type="ECO:0000313" key="2">
    <source>
        <dbReference type="EMBL" id="OEE32666.1"/>
    </source>
</evidence>
<dbReference type="STRING" id="1187848.A1QO_01765"/>